<proteinExistence type="predicted"/>
<dbReference type="InterPro" id="IPR006652">
    <property type="entry name" value="Kelch_1"/>
</dbReference>
<dbReference type="AlphaFoldDB" id="A0A563DZJ7"/>
<dbReference type="SUPFAM" id="SSF117281">
    <property type="entry name" value="Kelch motif"/>
    <property type="match status" value="1"/>
</dbReference>
<dbReference type="InterPro" id="IPR015915">
    <property type="entry name" value="Kelch-typ_b-propeller"/>
</dbReference>
<comment type="caution">
    <text evidence="1">The sequence shown here is derived from an EMBL/GenBank/DDBJ whole genome shotgun (WGS) entry which is preliminary data.</text>
</comment>
<protein>
    <recommendedName>
        <fullName evidence="3">Galactose oxidase</fullName>
    </recommendedName>
</protein>
<gene>
    <name evidence="1" type="ORF">FGL98_12805</name>
</gene>
<dbReference type="Gene3D" id="2.120.10.80">
    <property type="entry name" value="Kelch-type beta propeller"/>
    <property type="match status" value="2"/>
</dbReference>
<sequence length="290" mass="29779">MPWRVPQVSREAVLRVDDTHVTVLGGLRAGGVSSGEVDLLDLASGTTRRVGTLALPVHDAATGLVGTQEMVVGGGAPTTLGQVQTVTVSATAVTGRPRVTGRLPRPRSDATGVTVGGRLFIVGGYDGSVADPMVLATTNGRTFTDVADLPVPVRYPAVVTLGGVIYVLGGQATQGPDAGRAVDVVQMIDPARRSARVMAHLPHPLTGANAVPVAGVIYLLCGRETAETTATATHSIDRLDPHTGHLVSVGNLPVPVSNAPAVVTGRTVWLVGGETVSTPQPYVQRVVITP</sequence>
<dbReference type="PANTHER" id="PTHR45632">
    <property type="entry name" value="LD33804P"/>
    <property type="match status" value="1"/>
</dbReference>
<dbReference type="OrthoDB" id="2795102at2"/>
<organism evidence="1 2">
    <name type="scientific">Leekyejoonella antrihumi</name>
    <dbReference type="NCBI Taxonomy" id="1660198"/>
    <lineage>
        <taxon>Bacteria</taxon>
        <taxon>Bacillati</taxon>
        <taxon>Actinomycetota</taxon>
        <taxon>Actinomycetes</taxon>
        <taxon>Micrococcales</taxon>
        <taxon>Dermacoccaceae</taxon>
        <taxon>Leekyejoonella</taxon>
    </lineage>
</organism>
<evidence type="ECO:0000313" key="2">
    <source>
        <dbReference type="Proteomes" id="UP000320244"/>
    </source>
</evidence>
<keyword evidence="2" id="KW-1185">Reference proteome</keyword>
<dbReference type="Pfam" id="PF01344">
    <property type="entry name" value="Kelch_1"/>
    <property type="match status" value="2"/>
</dbReference>
<dbReference type="SMART" id="SM00612">
    <property type="entry name" value="Kelch"/>
    <property type="match status" value="3"/>
</dbReference>
<evidence type="ECO:0008006" key="3">
    <source>
        <dbReference type="Google" id="ProtNLM"/>
    </source>
</evidence>
<evidence type="ECO:0000313" key="1">
    <source>
        <dbReference type="EMBL" id="TWP35688.1"/>
    </source>
</evidence>
<reference evidence="1 2" key="2">
    <citation type="submission" date="2019-08" db="EMBL/GenBank/DDBJ databases">
        <title>Jejuicoccus antrihumi gen. nov., sp. nov., a new member of the family Dermacoccaceae isolated from a cave.</title>
        <authorList>
            <person name="Schumann P."/>
            <person name="Kim I.S."/>
        </authorList>
    </citation>
    <scope>NUCLEOTIDE SEQUENCE [LARGE SCALE GENOMIC DNA]</scope>
    <source>
        <strain evidence="1 2">C5-26</strain>
    </source>
</reference>
<reference evidence="1 2" key="1">
    <citation type="submission" date="2019-05" db="EMBL/GenBank/DDBJ databases">
        <authorList>
            <person name="Lee S.D."/>
        </authorList>
    </citation>
    <scope>NUCLEOTIDE SEQUENCE [LARGE SCALE GENOMIC DNA]</scope>
    <source>
        <strain evidence="1 2">C5-26</strain>
    </source>
</reference>
<dbReference type="Proteomes" id="UP000320244">
    <property type="component" value="Unassembled WGS sequence"/>
</dbReference>
<dbReference type="EMBL" id="VCQV01000017">
    <property type="protein sequence ID" value="TWP35688.1"/>
    <property type="molecule type" value="Genomic_DNA"/>
</dbReference>
<name>A0A563DZJ7_9MICO</name>
<accession>A0A563DZJ7</accession>